<dbReference type="Proteomes" id="UP001171945">
    <property type="component" value="Unassembled WGS sequence"/>
</dbReference>
<keyword evidence="2" id="KW-1185">Reference proteome</keyword>
<reference evidence="1" key="1">
    <citation type="submission" date="2023-06" db="EMBL/GenBank/DDBJ databases">
        <title>Uncultivated large filamentous bacteria from sulfidic sediments reveal new species and different genomic features in energy metabolism and defense.</title>
        <authorList>
            <person name="Fonseca A."/>
        </authorList>
    </citation>
    <scope>NUCLEOTIDE SEQUENCE</scope>
    <source>
        <strain evidence="1">HSG4</strain>
    </source>
</reference>
<evidence type="ECO:0000313" key="1">
    <source>
        <dbReference type="EMBL" id="MDM8563577.1"/>
    </source>
</evidence>
<comment type="caution">
    <text evidence="1">The sequence shown here is derived from an EMBL/GenBank/DDBJ whole genome shotgun (WGS) entry which is preliminary data.</text>
</comment>
<name>A0ABT7VVG7_9GAMM</name>
<sequence length="65" mass="7387">TRRLLNGIEASGGTIHKSHSKGGFRFTLPTRRLLGFSPRICIRGLSFSLKNLNLESYFFLDTIHH</sequence>
<gene>
    <name evidence="1" type="ORF">QUF54_09505</name>
</gene>
<dbReference type="EMBL" id="JAUCGM010000724">
    <property type="protein sequence ID" value="MDM8563577.1"/>
    <property type="molecule type" value="Genomic_DNA"/>
</dbReference>
<evidence type="ECO:0000313" key="2">
    <source>
        <dbReference type="Proteomes" id="UP001171945"/>
    </source>
</evidence>
<feature type="non-terminal residue" evidence="1">
    <location>
        <position position="1"/>
    </location>
</feature>
<accession>A0ABT7VVG7</accession>
<organism evidence="1 2">
    <name type="scientific">Candidatus Marithioploca araucensis</name>
    <dbReference type="NCBI Taxonomy" id="70273"/>
    <lineage>
        <taxon>Bacteria</taxon>
        <taxon>Pseudomonadati</taxon>
        <taxon>Pseudomonadota</taxon>
        <taxon>Gammaproteobacteria</taxon>
        <taxon>Thiotrichales</taxon>
        <taxon>Thiotrichaceae</taxon>
        <taxon>Candidatus Marithioploca</taxon>
    </lineage>
</organism>
<proteinExistence type="predicted"/>
<protein>
    <submittedName>
        <fullName evidence="1">Uncharacterized protein</fullName>
    </submittedName>
</protein>